<feature type="transmembrane region" description="Helical" evidence="1">
    <location>
        <begin position="76"/>
        <end position="93"/>
    </location>
</feature>
<keyword evidence="3" id="KW-1185">Reference proteome</keyword>
<feature type="transmembrane region" description="Helical" evidence="1">
    <location>
        <begin position="165"/>
        <end position="183"/>
    </location>
</feature>
<name>A0ABY6DRG7_9NEIS</name>
<gene>
    <name evidence="2" type="ORF">N8I74_03365</name>
</gene>
<accession>A0ABY6DRG7</accession>
<feature type="transmembrane region" description="Helical" evidence="1">
    <location>
        <begin position="45"/>
        <end position="64"/>
    </location>
</feature>
<sequence>MSPRLSAAIRLLLSPGFILAGFIVYGRSLEFLFELIPIPQGSSLVFGALIVQGFLAAAITSILFSHLLAIIYRKSAVVVALAMALPVLVLRFPELPVFNSNAVTIIISSYEIFAYAVLLIAGTWLSQRHLAHSNAAVRRDALPASPLDANSIVVRHGRGKVLKKIIKGFVILAVIYFVGLIFINKNVNQYYEECVNEYNGRVEKTKDVQLIAAELNSCVEKKKTFIDRLMIN</sequence>
<proteinExistence type="predicted"/>
<dbReference type="RefSeq" id="WP_263125515.1">
    <property type="nucleotide sequence ID" value="NZ_CP106753.1"/>
</dbReference>
<keyword evidence="1" id="KW-1133">Transmembrane helix</keyword>
<feature type="transmembrane region" description="Helical" evidence="1">
    <location>
        <begin position="105"/>
        <end position="125"/>
    </location>
</feature>
<evidence type="ECO:0000256" key="1">
    <source>
        <dbReference type="SAM" id="Phobius"/>
    </source>
</evidence>
<dbReference type="EMBL" id="CP106753">
    <property type="protein sequence ID" value="UXY16076.1"/>
    <property type="molecule type" value="Genomic_DNA"/>
</dbReference>
<dbReference type="Proteomes" id="UP001061302">
    <property type="component" value="Chromosome"/>
</dbReference>
<keyword evidence="1" id="KW-0472">Membrane</keyword>
<evidence type="ECO:0000313" key="2">
    <source>
        <dbReference type="EMBL" id="UXY16076.1"/>
    </source>
</evidence>
<evidence type="ECO:0008006" key="4">
    <source>
        <dbReference type="Google" id="ProtNLM"/>
    </source>
</evidence>
<evidence type="ECO:0000313" key="3">
    <source>
        <dbReference type="Proteomes" id="UP001061302"/>
    </source>
</evidence>
<organism evidence="2 3">
    <name type="scientific">Chitiniphilus purpureus</name>
    <dbReference type="NCBI Taxonomy" id="2981137"/>
    <lineage>
        <taxon>Bacteria</taxon>
        <taxon>Pseudomonadati</taxon>
        <taxon>Pseudomonadota</taxon>
        <taxon>Betaproteobacteria</taxon>
        <taxon>Neisseriales</taxon>
        <taxon>Chitinibacteraceae</taxon>
        <taxon>Chitiniphilus</taxon>
    </lineage>
</organism>
<feature type="transmembrane region" description="Helical" evidence="1">
    <location>
        <begin position="7"/>
        <end position="25"/>
    </location>
</feature>
<keyword evidence="1" id="KW-0812">Transmembrane</keyword>
<reference evidence="2" key="1">
    <citation type="submission" date="2022-10" db="EMBL/GenBank/DDBJ databases">
        <title>Chitiniphilus purpureus sp. nov., a novel chitin-degrading bacterium isolated from crawfish pond sediment.</title>
        <authorList>
            <person name="Li K."/>
        </authorList>
    </citation>
    <scope>NUCLEOTIDE SEQUENCE</scope>
    <source>
        <strain evidence="2">CD1</strain>
    </source>
</reference>
<protein>
    <recommendedName>
        <fullName evidence="4">FUSC family protein</fullName>
    </recommendedName>
</protein>